<evidence type="ECO:0000313" key="2">
    <source>
        <dbReference type="Proteomes" id="UP000737402"/>
    </source>
</evidence>
<comment type="caution">
    <text evidence="1">The sequence shown here is derived from an EMBL/GenBank/DDBJ whole genome shotgun (WGS) entry which is preliminary data.</text>
</comment>
<dbReference type="RefSeq" id="WP_204418738.1">
    <property type="nucleotide sequence ID" value="NZ_JAFBED010000011.1"/>
</dbReference>
<dbReference type="EMBL" id="JAFBED010000011">
    <property type="protein sequence ID" value="MBM7621833.1"/>
    <property type="molecule type" value="Genomic_DNA"/>
</dbReference>
<name>A0ABS2P532_9BACI</name>
<proteinExistence type="predicted"/>
<accession>A0ABS2P532</accession>
<dbReference type="SUPFAM" id="SSF56112">
    <property type="entry name" value="Protein kinase-like (PK-like)"/>
    <property type="match status" value="1"/>
</dbReference>
<keyword evidence="2" id="KW-1185">Reference proteome</keyword>
<evidence type="ECO:0000313" key="1">
    <source>
        <dbReference type="EMBL" id="MBM7621833.1"/>
    </source>
</evidence>
<keyword evidence="1" id="KW-0946">Virion</keyword>
<reference evidence="1 2" key="1">
    <citation type="submission" date="2021-01" db="EMBL/GenBank/DDBJ databases">
        <title>Genomic Encyclopedia of Type Strains, Phase IV (KMG-IV): sequencing the most valuable type-strain genomes for metagenomic binning, comparative biology and taxonomic classification.</title>
        <authorList>
            <person name="Goeker M."/>
        </authorList>
    </citation>
    <scope>NUCLEOTIDE SEQUENCE [LARGE SCALE GENOMIC DNA]</scope>
    <source>
        <strain evidence="1 2">DSM 25879</strain>
    </source>
</reference>
<dbReference type="PANTHER" id="PTHR39179:SF2">
    <property type="entry name" value="ENDOSPORE COAT-ASSOCIATED PROTEIN YUTH"/>
    <property type="match status" value="1"/>
</dbReference>
<dbReference type="InterPro" id="IPR014254">
    <property type="entry name" value="Spore_coat_YutH"/>
</dbReference>
<dbReference type="Gene3D" id="3.90.1200.10">
    <property type="match status" value="1"/>
</dbReference>
<gene>
    <name evidence="1" type="ORF">JOC95_003741</name>
</gene>
<organism evidence="1 2">
    <name type="scientific">Sutcliffiella tianshenii</name>
    <dbReference type="NCBI Taxonomy" id="1463404"/>
    <lineage>
        <taxon>Bacteria</taxon>
        <taxon>Bacillati</taxon>
        <taxon>Bacillota</taxon>
        <taxon>Bacilli</taxon>
        <taxon>Bacillales</taxon>
        <taxon>Bacillaceae</taxon>
        <taxon>Sutcliffiella</taxon>
    </lineage>
</organism>
<dbReference type="Proteomes" id="UP000737402">
    <property type="component" value="Unassembled WGS sequence"/>
</dbReference>
<protein>
    <submittedName>
        <fullName evidence="1">Spore coat protein YutH</fullName>
    </submittedName>
</protein>
<keyword evidence="1" id="KW-0167">Capsid protein</keyword>
<sequence>MKQTIYEQYELRVERKQKVRHYDAFWANRVMYILVPVGHLEEAEIEELQSLSEYMIRTHQDIYVSSFVKNKSESYTTEIEGRKMALFRMPYDYSSRKLVVGKELALFHLNGRSFPAKVTSINRIGQWKSLWVKRIDQMEHFFREKVRSNPIDVFDTLFVESFPYYMGLTENAIQYLVDTELDDSPMINDAATLCHHRFTNLTWQQSQWMKLPTDWIFDHAARDLSEWIRAECRKGPDMNPGSIQTFLKDYERVSPLSSFSWRLLYARLVFPVHYFECVEDYYTSGPVADKKWHEDRLKGILQSSDMYEQVLGNFYDLAGVPAKTYGIPELEWVKR</sequence>
<dbReference type="NCBIfam" id="TIGR02905">
    <property type="entry name" value="spore_yutH"/>
    <property type="match status" value="1"/>
</dbReference>
<dbReference type="InterPro" id="IPR011009">
    <property type="entry name" value="Kinase-like_dom_sf"/>
</dbReference>
<dbReference type="PANTHER" id="PTHR39179">
    <property type="entry name" value="SPORE COAT PROTEIN I"/>
    <property type="match status" value="1"/>
</dbReference>
<dbReference type="InterPro" id="IPR047175">
    <property type="entry name" value="CotS-like"/>
</dbReference>